<evidence type="ECO:0000256" key="1">
    <source>
        <dbReference type="SAM" id="MobiDB-lite"/>
    </source>
</evidence>
<reference evidence="2 3" key="1">
    <citation type="submission" date="2019-05" db="EMBL/GenBank/DDBJ databases">
        <title>Another draft genome of Portunus trituberculatus and its Hox gene families provides insights of decapod evolution.</title>
        <authorList>
            <person name="Jeong J.-H."/>
            <person name="Song I."/>
            <person name="Kim S."/>
            <person name="Choi T."/>
            <person name="Kim D."/>
            <person name="Ryu S."/>
            <person name="Kim W."/>
        </authorList>
    </citation>
    <scope>NUCLEOTIDE SEQUENCE [LARGE SCALE GENOMIC DNA]</scope>
    <source>
        <tissue evidence="2">Muscle</tissue>
    </source>
</reference>
<feature type="compositionally biased region" description="Polar residues" evidence="1">
    <location>
        <begin position="43"/>
        <end position="56"/>
    </location>
</feature>
<protein>
    <submittedName>
        <fullName evidence="2">Uncharacterized protein</fullName>
    </submittedName>
</protein>
<dbReference type="EMBL" id="VSRR010006890">
    <property type="protein sequence ID" value="MPC45775.1"/>
    <property type="molecule type" value="Genomic_DNA"/>
</dbReference>
<comment type="caution">
    <text evidence="2">The sequence shown here is derived from an EMBL/GenBank/DDBJ whole genome shotgun (WGS) entry which is preliminary data.</text>
</comment>
<keyword evidence="3" id="KW-1185">Reference proteome</keyword>
<dbReference type="Proteomes" id="UP000324222">
    <property type="component" value="Unassembled WGS sequence"/>
</dbReference>
<feature type="compositionally biased region" description="Basic and acidic residues" evidence="1">
    <location>
        <begin position="30"/>
        <end position="41"/>
    </location>
</feature>
<proteinExistence type="predicted"/>
<dbReference type="AlphaFoldDB" id="A0A5B7FJU6"/>
<accession>A0A5B7FJU6</accession>
<gene>
    <name evidence="2" type="ORF">E2C01_039481</name>
</gene>
<name>A0A5B7FJU6_PORTR</name>
<sequence>MQQIYVPQKNSQNRRLLREALVEGNPPSHSDVKMTSRRPELRTPSQSIPAWTSNHPAQEGPYWAIPPAGGSAGPLTAYVGTIKSGPSLATLLEWVALSPSKGQSRGLRPL</sequence>
<feature type="region of interest" description="Disordered" evidence="1">
    <location>
        <begin position="21"/>
        <end position="57"/>
    </location>
</feature>
<evidence type="ECO:0000313" key="3">
    <source>
        <dbReference type="Proteomes" id="UP000324222"/>
    </source>
</evidence>
<organism evidence="2 3">
    <name type="scientific">Portunus trituberculatus</name>
    <name type="common">Swimming crab</name>
    <name type="synonym">Neptunus trituberculatus</name>
    <dbReference type="NCBI Taxonomy" id="210409"/>
    <lineage>
        <taxon>Eukaryota</taxon>
        <taxon>Metazoa</taxon>
        <taxon>Ecdysozoa</taxon>
        <taxon>Arthropoda</taxon>
        <taxon>Crustacea</taxon>
        <taxon>Multicrustacea</taxon>
        <taxon>Malacostraca</taxon>
        <taxon>Eumalacostraca</taxon>
        <taxon>Eucarida</taxon>
        <taxon>Decapoda</taxon>
        <taxon>Pleocyemata</taxon>
        <taxon>Brachyura</taxon>
        <taxon>Eubrachyura</taxon>
        <taxon>Portunoidea</taxon>
        <taxon>Portunidae</taxon>
        <taxon>Portuninae</taxon>
        <taxon>Portunus</taxon>
    </lineage>
</organism>
<evidence type="ECO:0000313" key="2">
    <source>
        <dbReference type="EMBL" id="MPC45775.1"/>
    </source>
</evidence>